<accession>A0A409XW39</accession>
<dbReference type="InterPro" id="IPR013083">
    <property type="entry name" value="Znf_RING/FYVE/PHD"/>
</dbReference>
<evidence type="ECO:0000313" key="5">
    <source>
        <dbReference type="Proteomes" id="UP000283269"/>
    </source>
</evidence>
<feature type="compositionally biased region" description="Basic and acidic residues" evidence="2">
    <location>
        <begin position="158"/>
        <end position="167"/>
    </location>
</feature>
<feature type="region of interest" description="Disordered" evidence="2">
    <location>
        <begin position="137"/>
        <end position="175"/>
    </location>
</feature>
<comment type="caution">
    <text evidence="4">The sequence shown here is derived from an EMBL/GenBank/DDBJ whole genome shotgun (WGS) entry which is preliminary data.</text>
</comment>
<dbReference type="OrthoDB" id="8062037at2759"/>
<reference evidence="4 5" key="1">
    <citation type="journal article" date="2018" name="Evol. Lett.">
        <title>Horizontal gene cluster transfer increased hallucinogenic mushroom diversity.</title>
        <authorList>
            <person name="Reynolds H.T."/>
            <person name="Vijayakumar V."/>
            <person name="Gluck-Thaler E."/>
            <person name="Korotkin H.B."/>
            <person name="Matheny P.B."/>
            <person name="Slot J.C."/>
        </authorList>
    </citation>
    <scope>NUCLEOTIDE SEQUENCE [LARGE SCALE GENOMIC DNA]</scope>
    <source>
        <strain evidence="4 5">2631</strain>
    </source>
</reference>
<keyword evidence="1" id="KW-0863">Zinc-finger</keyword>
<keyword evidence="1" id="KW-0862">Zinc</keyword>
<dbReference type="STRING" id="93625.A0A409XW39"/>
<keyword evidence="1" id="KW-0479">Metal-binding</keyword>
<feature type="domain" description="RING-type" evidence="3">
    <location>
        <begin position="66"/>
        <end position="131"/>
    </location>
</feature>
<feature type="region of interest" description="Disordered" evidence="2">
    <location>
        <begin position="207"/>
        <end position="229"/>
    </location>
</feature>
<evidence type="ECO:0000256" key="2">
    <source>
        <dbReference type="SAM" id="MobiDB-lite"/>
    </source>
</evidence>
<dbReference type="AlphaFoldDB" id="A0A409XW39"/>
<evidence type="ECO:0000256" key="1">
    <source>
        <dbReference type="PROSITE-ProRule" id="PRU00175"/>
    </source>
</evidence>
<dbReference type="InParanoid" id="A0A409XW39"/>
<dbReference type="Gene3D" id="3.30.40.10">
    <property type="entry name" value="Zinc/RING finger domain, C3HC4 (zinc finger)"/>
    <property type="match status" value="1"/>
</dbReference>
<protein>
    <recommendedName>
        <fullName evidence="3">RING-type domain-containing protein</fullName>
    </recommendedName>
</protein>
<name>A0A409XW39_PSICY</name>
<dbReference type="EMBL" id="NHYD01000182">
    <property type="protein sequence ID" value="PPQ94962.1"/>
    <property type="molecule type" value="Genomic_DNA"/>
</dbReference>
<dbReference type="InterPro" id="IPR001841">
    <property type="entry name" value="Znf_RING"/>
</dbReference>
<dbReference type="Proteomes" id="UP000283269">
    <property type="component" value="Unassembled WGS sequence"/>
</dbReference>
<dbReference type="GO" id="GO:0008270">
    <property type="term" value="F:zinc ion binding"/>
    <property type="evidence" value="ECO:0007669"/>
    <property type="project" value="UniProtKB-KW"/>
</dbReference>
<evidence type="ECO:0000259" key="3">
    <source>
        <dbReference type="PROSITE" id="PS50089"/>
    </source>
</evidence>
<keyword evidence="5" id="KW-1185">Reference proteome</keyword>
<dbReference type="SUPFAM" id="SSF57850">
    <property type="entry name" value="RING/U-box"/>
    <property type="match status" value="1"/>
</dbReference>
<proteinExistence type="predicted"/>
<evidence type="ECO:0000313" key="4">
    <source>
        <dbReference type="EMBL" id="PPQ94962.1"/>
    </source>
</evidence>
<sequence>MDSSIPPPSAIQWDSMIDGMRHMLASITELVPAGQLSPQQITKLINDLPRIKENQLIELGQKDSSCPICINPYLTILTEEEMAHAMDSPAHPIEELGVTKLNQPWQCGHIFCRRDISKWILEGHDSCPMCRQRLVEPSQDELEQPADRSSSSSSPEADQPRADRPNEEYSSSNNINIEDLRRHFAGGNMPLGGDMFDRLLRDLGRVQSGLAGTHPQEEDDRQEFSGMYS</sequence>
<organism evidence="4 5">
    <name type="scientific">Psilocybe cyanescens</name>
    <dbReference type="NCBI Taxonomy" id="93625"/>
    <lineage>
        <taxon>Eukaryota</taxon>
        <taxon>Fungi</taxon>
        <taxon>Dikarya</taxon>
        <taxon>Basidiomycota</taxon>
        <taxon>Agaricomycotina</taxon>
        <taxon>Agaricomycetes</taxon>
        <taxon>Agaricomycetidae</taxon>
        <taxon>Agaricales</taxon>
        <taxon>Agaricineae</taxon>
        <taxon>Strophariaceae</taxon>
        <taxon>Psilocybe</taxon>
    </lineage>
</organism>
<gene>
    <name evidence="4" type="ORF">CVT25_003934</name>
</gene>
<dbReference type="PROSITE" id="PS50089">
    <property type="entry name" value="ZF_RING_2"/>
    <property type="match status" value="1"/>
</dbReference>